<gene>
    <name evidence="2" type="ORF">OSJNBa0006O14.3</name>
    <name evidence="3" type="ORF">OSJNBa0053F13.15</name>
</gene>
<name>Q75H50_ORYSJ</name>
<dbReference type="AlphaFoldDB" id="Q75H50"/>
<dbReference type="EMBL" id="AC137607">
    <property type="protein sequence ID" value="AAT01349.1"/>
    <property type="molecule type" value="Genomic_DNA"/>
</dbReference>
<evidence type="ECO:0000313" key="2">
    <source>
        <dbReference type="EMBL" id="AAT01349.1"/>
    </source>
</evidence>
<dbReference type="PANTHER" id="PTHR33026">
    <property type="entry name" value="OS06G0360600 PROTEIN"/>
    <property type="match status" value="1"/>
</dbReference>
<reference evidence="4" key="3">
    <citation type="journal article" date="2005" name="Nature">
        <title>The map-based sequence of the rice genome.</title>
        <authorList>
            <consortium name="International rice genome sequencing project (IRGSP)"/>
            <person name="Matsumoto T."/>
            <person name="Wu J."/>
            <person name="Kanamori H."/>
            <person name="Katayose Y."/>
            <person name="Fujisawa M."/>
            <person name="Namiki N."/>
            <person name="Mizuno H."/>
            <person name="Yamamoto K."/>
            <person name="Antonio B.A."/>
            <person name="Baba T."/>
            <person name="Sakata K."/>
            <person name="Nagamura Y."/>
            <person name="Aoki H."/>
            <person name="Arikawa K."/>
            <person name="Arita K."/>
            <person name="Bito T."/>
            <person name="Chiden Y."/>
            <person name="Fujitsuka N."/>
            <person name="Fukunaka R."/>
            <person name="Hamada M."/>
            <person name="Harada C."/>
            <person name="Hayashi A."/>
            <person name="Hijishita S."/>
            <person name="Honda M."/>
            <person name="Hosokawa S."/>
            <person name="Ichikawa Y."/>
            <person name="Idonuma A."/>
            <person name="Iijima M."/>
            <person name="Ikeda M."/>
            <person name="Ikeno M."/>
            <person name="Ito K."/>
            <person name="Ito S."/>
            <person name="Ito T."/>
            <person name="Ito Y."/>
            <person name="Ito Y."/>
            <person name="Iwabuchi A."/>
            <person name="Kamiya K."/>
            <person name="Karasawa W."/>
            <person name="Kurita K."/>
            <person name="Katagiri S."/>
            <person name="Kikuta A."/>
            <person name="Kobayashi H."/>
            <person name="Kobayashi N."/>
            <person name="Machita K."/>
            <person name="Maehara T."/>
            <person name="Masukawa M."/>
            <person name="Mizubayashi T."/>
            <person name="Mukai Y."/>
            <person name="Nagasaki H."/>
            <person name="Nagata Y."/>
            <person name="Naito S."/>
            <person name="Nakashima M."/>
            <person name="Nakama Y."/>
            <person name="Nakamichi Y."/>
            <person name="Nakamura M."/>
            <person name="Meguro A."/>
            <person name="Negishi M."/>
            <person name="Ohta I."/>
            <person name="Ohta T."/>
            <person name="Okamoto M."/>
            <person name="Ono N."/>
            <person name="Saji S."/>
            <person name="Sakaguchi M."/>
            <person name="Sakai K."/>
            <person name="Shibata M."/>
            <person name="Shimokawa T."/>
            <person name="Song J."/>
            <person name="Takazaki Y."/>
            <person name="Terasawa K."/>
            <person name="Tsugane M."/>
            <person name="Tsuji K."/>
            <person name="Ueda S."/>
            <person name="Waki K."/>
            <person name="Yamagata H."/>
            <person name="Yamamoto M."/>
            <person name="Yamamoto S."/>
            <person name="Yamane H."/>
            <person name="Yoshiki S."/>
            <person name="Yoshihara R."/>
            <person name="Yukawa K."/>
            <person name="Zhong H."/>
            <person name="Yano M."/>
            <person name="Yuan Q."/>
            <person name="Ouyang S."/>
            <person name="Liu J."/>
            <person name="Jones K.M."/>
            <person name="Gansberger K."/>
            <person name="Moffat K."/>
            <person name="Hill J."/>
            <person name="Bera J."/>
            <person name="Fadrosh D."/>
            <person name="Jin S."/>
            <person name="Johri S."/>
            <person name="Kim M."/>
            <person name="Overton L."/>
            <person name="Reardon M."/>
            <person name="Tsitrin T."/>
            <person name="Vuong H."/>
            <person name="Weaver B."/>
            <person name="Ciecko A."/>
            <person name="Tallon L."/>
            <person name="Jackson J."/>
            <person name="Pai G."/>
            <person name="Aken S.V."/>
            <person name="Utterback T."/>
            <person name="Reidmuller S."/>
            <person name="Feldblyum T."/>
            <person name="Hsiao J."/>
            <person name="Zismann V."/>
            <person name="Iobst S."/>
            <person name="de Vazeille A.R."/>
            <person name="Buell C.R."/>
            <person name="Ying K."/>
            <person name="Li Y."/>
            <person name="Lu T."/>
            <person name="Huang Y."/>
            <person name="Zhao Q."/>
            <person name="Feng Q."/>
            <person name="Zhang L."/>
            <person name="Zhu J."/>
            <person name="Weng Q."/>
            <person name="Mu J."/>
            <person name="Lu Y."/>
            <person name="Fan D."/>
            <person name="Liu Y."/>
            <person name="Guan J."/>
            <person name="Zhang Y."/>
            <person name="Yu S."/>
            <person name="Liu X."/>
            <person name="Zhang Y."/>
            <person name="Hong G."/>
            <person name="Han B."/>
            <person name="Choisne N."/>
            <person name="Demange N."/>
            <person name="Orjeda G."/>
            <person name="Samain S."/>
            <person name="Cattolico L."/>
            <person name="Pelletier E."/>
            <person name="Couloux A."/>
            <person name="Segurens B."/>
            <person name="Wincker P."/>
            <person name="D'Hont A."/>
            <person name="Scarpelli C."/>
            <person name="Weissenbach J."/>
            <person name="Salanoubat M."/>
            <person name="Quetier F."/>
            <person name="Yu Y."/>
            <person name="Kim H.R."/>
            <person name="Rambo T."/>
            <person name="Currie J."/>
            <person name="Collura K."/>
            <person name="Luo M."/>
            <person name="Yang T."/>
            <person name="Ammiraju J.S.S."/>
            <person name="Engler F."/>
            <person name="Soderlund C."/>
            <person name="Wing R.A."/>
            <person name="Palmer L.E."/>
            <person name="de la Bastide M."/>
            <person name="Spiegel L."/>
            <person name="Nascimento L."/>
            <person name="Zutavern T."/>
            <person name="O'Shaughnessy A."/>
            <person name="Dike S."/>
            <person name="Dedhia N."/>
            <person name="Preston R."/>
            <person name="Balija V."/>
            <person name="McCombie W.R."/>
            <person name="Chow T."/>
            <person name="Chen H."/>
            <person name="Chung M."/>
            <person name="Chen C."/>
            <person name="Shaw J."/>
            <person name="Wu H."/>
            <person name="Hsiao K."/>
            <person name="Chao Y."/>
            <person name="Chu M."/>
            <person name="Cheng C."/>
            <person name="Hour A."/>
            <person name="Lee P."/>
            <person name="Lin S."/>
            <person name="Lin Y."/>
            <person name="Liou J."/>
            <person name="Liu S."/>
            <person name="Hsing Y."/>
            <person name="Raghuvanshi S."/>
            <person name="Mohanty A."/>
            <person name="Bharti A.K."/>
            <person name="Gaur A."/>
            <person name="Gupta V."/>
            <person name="Kumar D."/>
            <person name="Ravi V."/>
            <person name="Vij S."/>
            <person name="Kapur A."/>
            <person name="Khurana P."/>
            <person name="Khurana P."/>
            <person name="Khurana J.P."/>
            <person name="Tyagi A.K."/>
            <person name="Gaikwad K."/>
            <person name="Singh A."/>
            <person name="Dalal V."/>
            <person name="Srivastava S."/>
            <person name="Dixit A."/>
            <person name="Pal A.K."/>
            <person name="Ghazi I.A."/>
            <person name="Yadav M."/>
            <person name="Pandit A."/>
            <person name="Bhargava A."/>
            <person name="Sureshbabu K."/>
            <person name="Batra K."/>
            <person name="Sharma T.R."/>
            <person name="Mohapatra T."/>
            <person name="Singh N.K."/>
            <person name="Messing J."/>
            <person name="Nelson A.B."/>
            <person name="Fuks G."/>
            <person name="Kavchok S."/>
            <person name="Keizer G."/>
            <person name="Linton E."/>
            <person name="Llaca V."/>
            <person name="Song R."/>
            <person name="Tanyolac B."/>
            <person name="Young S."/>
            <person name="Ho-Il K."/>
            <person name="Hahn J.H."/>
            <person name="Sangsakoo G."/>
            <person name="Vanavichit A."/>
            <person name="de Mattos Luiz.A.T."/>
            <person name="Zimmer P.D."/>
            <person name="Malone G."/>
            <person name="Dellagostin O."/>
            <person name="de Oliveira A.C."/>
            <person name="Bevan M."/>
            <person name="Bancroft I."/>
            <person name="Minx P."/>
            <person name="Cordum H."/>
            <person name="Wilson R."/>
            <person name="Cheng Z."/>
            <person name="Jin W."/>
            <person name="Jiang J."/>
            <person name="Leong S.A."/>
            <person name="Iwama H."/>
            <person name="Gojobori T."/>
            <person name="Itoh T."/>
            <person name="Niimura Y."/>
            <person name="Fujii Y."/>
            <person name="Habara T."/>
            <person name="Sakai H."/>
            <person name="Sato Y."/>
            <person name="Wilson G."/>
            <person name="Kumar K."/>
            <person name="McCouch S."/>
            <person name="Juretic N."/>
            <person name="Hoen D."/>
            <person name="Wright S."/>
            <person name="Bruskiewich R."/>
            <person name="Bureau T."/>
            <person name="Miyao A."/>
            <person name="Hirochika H."/>
            <person name="Nishikawa T."/>
            <person name="Kadowaki K."/>
            <person name="Sugiura M."/>
            <person name="Burr B."/>
            <person name="Sasaki T."/>
        </authorList>
    </citation>
    <scope>NUCLEOTIDE SEQUENCE [LARGE SCALE GENOMIC DNA]</scope>
    <source>
        <strain evidence="4">cv. Nipponbare</strain>
    </source>
</reference>
<proteinExistence type="predicted"/>
<reference evidence="2" key="1">
    <citation type="submission" date="2004-04" db="EMBL/GenBank/DDBJ databases">
        <title>Oryza sativa BAC OSJNBa0006O14 genomic sequence.</title>
        <authorList>
            <person name="Chow T.-Y."/>
            <person name="Hsing Y.-I.C."/>
            <person name="Chen C.-S."/>
            <person name="Chen H.-H."/>
            <person name="Liu S.-M."/>
            <person name="Chao Y.-T."/>
            <person name="Lee P.-F."/>
            <person name="Chang S.-J."/>
            <person name="Chen H.-C."/>
            <person name="Chen S.-K."/>
            <person name="Chen T.-R."/>
            <person name="Chen Y.-L."/>
            <person name="Cheng C.-H."/>
            <person name="Chung C.-I."/>
            <person name="Han S.-Y."/>
            <person name="Hsiao S.-H."/>
            <person name="Hsiung J.-N."/>
            <person name="Hsu C.-H."/>
            <person name="Kau P.-I."/>
            <person name="Lee M.-C."/>
            <person name="Leu H.-L."/>
            <person name="Li Y.-F."/>
            <person name="Lin S.-J."/>
            <person name="Lin Y.-C."/>
            <person name="Wu S.-W."/>
            <person name="Yu C.-Y."/>
            <person name="Yu S.-W."/>
            <person name="Wu H.-P."/>
            <person name="Shaw J.-F."/>
        </authorList>
    </citation>
    <scope>NUCLEOTIDE SEQUENCE</scope>
</reference>
<dbReference type="Proteomes" id="UP000000763">
    <property type="component" value="Chromosome 5"/>
</dbReference>
<organism evidence="2 4">
    <name type="scientific">Oryza sativa subsp. japonica</name>
    <name type="common">Rice</name>
    <dbReference type="NCBI Taxonomy" id="39947"/>
    <lineage>
        <taxon>Eukaryota</taxon>
        <taxon>Viridiplantae</taxon>
        <taxon>Streptophyta</taxon>
        <taxon>Embryophyta</taxon>
        <taxon>Tracheophyta</taxon>
        <taxon>Spermatophyta</taxon>
        <taxon>Magnoliopsida</taxon>
        <taxon>Liliopsida</taxon>
        <taxon>Poales</taxon>
        <taxon>Poaceae</taxon>
        <taxon>BOP clade</taxon>
        <taxon>Oryzoideae</taxon>
        <taxon>Oryzeae</taxon>
        <taxon>Oryzinae</taxon>
        <taxon>Oryza</taxon>
        <taxon>Oryza sativa</taxon>
    </lineage>
</organism>
<evidence type="ECO:0000313" key="3">
    <source>
        <dbReference type="EMBL" id="AAT85164.1"/>
    </source>
</evidence>
<feature type="region of interest" description="Disordered" evidence="1">
    <location>
        <begin position="246"/>
        <end position="269"/>
    </location>
</feature>
<feature type="compositionally biased region" description="Low complexity" evidence="1">
    <location>
        <begin position="249"/>
        <end position="263"/>
    </location>
</feature>
<evidence type="ECO:0000313" key="4">
    <source>
        <dbReference type="Proteomes" id="UP000000763"/>
    </source>
</evidence>
<evidence type="ECO:0000256" key="1">
    <source>
        <dbReference type="SAM" id="MobiDB-lite"/>
    </source>
</evidence>
<reference evidence="3" key="2">
    <citation type="submission" date="2004-08" db="EMBL/GenBank/DDBJ databases">
        <title>Genomic sequence for Oryza sativa, Nipponbare strain, clone OSJNBa0053F13, from chromosome 5, complete sequence.</title>
        <authorList>
            <person name="Chow T.-Y."/>
            <person name="Hsing Y.-I.C."/>
            <person name="Chen C.-S."/>
            <person name="Chen H.-H."/>
            <person name="Liu S.-M."/>
            <person name="Chao Y.-T."/>
            <person name="Chang S.-J."/>
            <person name="Chen H.-C."/>
            <person name="Chen S.-K."/>
            <person name="Chen T.-R."/>
            <person name="Chen Y.-L."/>
            <person name="Cheng C.-H."/>
            <person name="Chung C.-I."/>
            <person name="Han S.-Y."/>
            <person name="Hsiao S.-H."/>
            <person name="Hsiung J.-N."/>
            <person name="Hsu C.-H."/>
            <person name="Huang J.-J."/>
            <person name="Kau P.-I."/>
            <person name="Lee M.-C."/>
            <person name="Leu H.-L."/>
            <person name="Li Y.-F."/>
            <person name="Lin S.-J."/>
            <person name="Lin Y.-C."/>
            <person name="Wu S.-W."/>
            <person name="Yu C.-Y."/>
            <person name="Yu S.-W."/>
            <person name="Wu H.-P."/>
            <person name="Shaw J.-F."/>
            <person name="McCombie W.R."/>
            <person name="de la Bastide M."/>
            <person name="Spiegel L."/>
            <person name="Zutavern T."/>
            <person name="Muller S."/>
            <person name="Nascimento L."/>
            <person name="Balija V."/>
            <person name="Bell M."/>
            <person name="Miller B."/>
            <person name="Katzenberger F."/>
            <person name="Andrade M.V."/>
            <person name="Dike S."/>
            <person name="O'Shaughnessy A."/>
            <person name="Palmer L."/>
            <person name="Dedhia N."/>
        </authorList>
    </citation>
    <scope>NUCLEOTIDE SEQUENCE</scope>
</reference>
<dbReference type="PANTHER" id="PTHR33026:SF7">
    <property type="entry name" value="OS03G0100275 PROTEIN"/>
    <property type="match status" value="1"/>
</dbReference>
<dbReference type="EMBL" id="AC137615">
    <property type="protein sequence ID" value="AAT85164.1"/>
    <property type="molecule type" value="Genomic_DNA"/>
</dbReference>
<accession>Q75H50</accession>
<protein>
    <submittedName>
        <fullName evidence="2">Unknow protein</fullName>
    </submittedName>
</protein>
<sequence length="631" mass="69502">MDLDKSTSTTASLKKLIFSYICKAYIGVEPFLDLFRFYYDLRRMEPNSVSGCVGFRLRDCLKSRYIPFQCPSSCSKWRARWFYLQIENSDPGLPGYEVVADFVGLESDTVGHRVSQVMISAPSVAGDIPIPLCEKGPAERAAAINALPLTDVIEPLADHQVAASLKEGVTKEASDVAAAAATTSGSNVLKKGRKFSSVLGTRLRMTGPHTVVSYLGIGRVSPTSAKAKAGDDQRELYEREETLRRAARAKAAQGGTKAATSSANQRADQLARDLAEAREDLLKMRVLVAGNERQRQGLEHRISELENNLSEIRGSLRISYTGLHQLAGECGVTTTIPANPDEFSLTSSLVELATAMEEIPSKHAARLGEETSNGVFNGACHVLACVRLAHPDLDLKKVLDQGAADDTRKDVDIESVQQRGQPGMPVIISALALEPFVSREEVSQSPSAEANMAMTSLGSHLEDALADRDRRIQYWNTKLEVAELERTMVEVKKDRAVEALRGREVWFNSYLKSCCTAMTGVYKELRVPRGDPEESAAGYISWLNGACAQLEGIGKRLDEALKQECRRSSRYAGGHVLACIRDHHPQLHLEFLHEQFSHSRRTPAEIDGLAQSMAPLAEKVFQSMDWHWPSW</sequence>
<reference evidence="4" key="4">
    <citation type="journal article" date="2008" name="Nucleic Acids Res.">
        <title>The rice annotation project database (RAP-DB): 2008 update.</title>
        <authorList>
            <consortium name="The rice annotation project (RAP)"/>
        </authorList>
    </citation>
    <scope>GENOME REANNOTATION</scope>
    <source>
        <strain evidence="4">cv. Nipponbare</strain>
    </source>
</reference>